<dbReference type="InterPro" id="IPR041238">
    <property type="entry name" value="Rap1a"/>
</dbReference>
<accession>A0A5J5FX71</accession>
<dbReference type="AlphaFoldDB" id="A0A5J5FX71"/>
<dbReference type="RefSeq" id="WP_150436220.1">
    <property type="nucleotide sequence ID" value="NZ_VYKJ01000009.1"/>
</dbReference>
<evidence type="ECO:0000259" key="2">
    <source>
        <dbReference type="Pfam" id="PF18602"/>
    </source>
</evidence>
<name>A0A5J5FX71_9GAMM</name>
<feature type="signal peptide" evidence="1">
    <location>
        <begin position="1"/>
        <end position="20"/>
    </location>
</feature>
<dbReference type="Pfam" id="PF18602">
    <property type="entry name" value="Rap1a"/>
    <property type="match status" value="1"/>
</dbReference>
<gene>
    <name evidence="3" type="ORF">FJU30_17255</name>
</gene>
<evidence type="ECO:0000256" key="1">
    <source>
        <dbReference type="SAM" id="SignalP"/>
    </source>
</evidence>
<feature type="chain" id="PRO_5023933691" description="Rap1a immunity protein domain-containing protein" evidence="1">
    <location>
        <begin position="21"/>
        <end position="143"/>
    </location>
</feature>
<dbReference type="EMBL" id="VYKJ01000009">
    <property type="protein sequence ID" value="KAA8998161.1"/>
    <property type="molecule type" value="Genomic_DNA"/>
</dbReference>
<protein>
    <recommendedName>
        <fullName evidence="2">Rap1a immunity protein domain-containing protein</fullName>
    </recommendedName>
</protein>
<keyword evidence="1" id="KW-0732">Signal</keyword>
<proteinExistence type="predicted"/>
<comment type="caution">
    <text evidence="3">The sequence shown here is derived from an EMBL/GenBank/DDBJ whole genome shotgun (WGS) entry which is preliminary data.</text>
</comment>
<feature type="domain" description="Rap1a immunity protein" evidence="2">
    <location>
        <begin position="64"/>
        <end position="137"/>
    </location>
</feature>
<organism evidence="3 4">
    <name type="scientific">Affinibrenneria salicis</name>
    <dbReference type="NCBI Taxonomy" id="2590031"/>
    <lineage>
        <taxon>Bacteria</taxon>
        <taxon>Pseudomonadati</taxon>
        <taxon>Pseudomonadota</taxon>
        <taxon>Gammaproteobacteria</taxon>
        <taxon>Enterobacterales</taxon>
        <taxon>Pectobacteriaceae</taxon>
        <taxon>Affinibrenneria</taxon>
    </lineage>
</organism>
<sequence length="143" mass="16148">MNIHRVIAGGLLILSTLATAETQTYQYPRADSLPEDDTSVFPRDPTLLTGHDINLTAERFFHAWSNKGNERERIKADMYFLGVLDATEGVGWCEYKKILPGSAHEYVFSRLAKLNPEQRKQRAATFIMDSMAEILPCGKDSKK</sequence>
<dbReference type="Proteomes" id="UP000335415">
    <property type="component" value="Unassembled WGS sequence"/>
</dbReference>
<dbReference type="OrthoDB" id="6614694at2"/>
<evidence type="ECO:0000313" key="3">
    <source>
        <dbReference type="EMBL" id="KAA8998161.1"/>
    </source>
</evidence>
<reference evidence="3 4" key="1">
    <citation type="submission" date="2019-09" db="EMBL/GenBank/DDBJ databases">
        <authorList>
            <person name="Li Y."/>
        </authorList>
    </citation>
    <scope>NUCLEOTIDE SEQUENCE [LARGE SCALE GENOMIC DNA]</scope>
    <source>
        <strain evidence="3 4">L3-3HA</strain>
    </source>
</reference>
<dbReference type="Gene3D" id="1.10.890.40">
    <property type="match status" value="1"/>
</dbReference>
<keyword evidence="4" id="KW-1185">Reference proteome</keyword>
<evidence type="ECO:0000313" key="4">
    <source>
        <dbReference type="Proteomes" id="UP000335415"/>
    </source>
</evidence>